<dbReference type="PANTHER" id="PTHR42699:SF1">
    <property type="entry name" value="CYSTATHIONINE GAMMA-SYNTHASE-RELATED"/>
    <property type="match status" value="1"/>
</dbReference>
<comment type="caution">
    <text evidence="13">The sequence shown here is derived from an EMBL/GenBank/DDBJ whole genome shotgun (WGS) entry which is preliminary data.</text>
</comment>
<reference evidence="13 14" key="1">
    <citation type="submission" date="2023-03" db="EMBL/GenBank/DDBJ databases">
        <title>Genome sequence of Lichtheimia ornata CBS 291.66.</title>
        <authorList>
            <person name="Mohabir J.T."/>
            <person name="Shea T.P."/>
            <person name="Kurbessoian T."/>
            <person name="Berby B."/>
            <person name="Fontaine J."/>
            <person name="Livny J."/>
            <person name="Gnirke A."/>
            <person name="Stajich J.E."/>
            <person name="Cuomo C.A."/>
        </authorList>
    </citation>
    <scope>NUCLEOTIDE SEQUENCE [LARGE SCALE GENOMIC DNA]</scope>
    <source>
        <strain evidence="13">CBS 291.66</strain>
    </source>
</reference>
<dbReference type="GO" id="GO:0030170">
    <property type="term" value="F:pyridoxal phosphate binding"/>
    <property type="evidence" value="ECO:0007669"/>
    <property type="project" value="InterPro"/>
</dbReference>
<dbReference type="GeneID" id="83208539"/>
<evidence type="ECO:0000256" key="5">
    <source>
        <dbReference type="ARBA" id="ARBA00023167"/>
    </source>
</evidence>
<dbReference type="InterPro" id="IPR015422">
    <property type="entry name" value="PyrdxlP-dep_Trfase_small"/>
</dbReference>
<evidence type="ECO:0000256" key="7">
    <source>
        <dbReference type="ARBA" id="ARBA00051441"/>
    </source>
</evidence>
<comment type="similarity">
    <text evidence="11">Belongs to the trans-sulfuration enzymes family.</text>
</comment>
<proteinExistence type="inferred from homology"/>
<dbReference type="EC" id="2.5.1.48" evidence="9"/>
<accession>A0AAD7Y370</accession>
<evidence type="ECO:0000256" key="4">
    <source>
        <dbReference type="ARBA" id="ARBA00022898"/>
    </source>
</evidence>
<organism evidence="13 14">
    <name type="scientific">Lichtheimia ornata</name>
    <dbReference type="NCBI Taxonomy" id="688661"/>
    <lineage>
        <taxon>Eukaryota</taxon>
        <taxon>Fungi</taxon>
        <taxon>Fungi incertae sedis</taxon>
        <taxon>Mucoromycota</taxon>
        <taxon>Mucoromycotina</taxon>
        <taxon>Mucoromycetes</taxon>
        <taxon>Mucorales</taxon>
        <taxon>Lichtheimiaceae</taxon>
        <taxon>Lichtheimia</taxon>
    </lineage>
</organism>
<dbReference type="FunFam" id="3.90.1150.10:FF:000063">
    <property type="entry name" value="Probable cystathionine gamma-synthase"/>
    <property type="match status" value="1"/>
</dbReference>
<comment type="pathway">
    <text evidence="6">Amino-acid biosynthesis.</text>
</comment>
<protein>
    <recommendedName>
        <fullName evidence="9">cystathionine gamma-synthase</fullName>
        <ecNumber evidence="9">2.5.1.48</ecNumber>
    </recommendedName>
    <alternativeName>
        <fullName evidence="10">O-succinylhomoserine (thiol)-lyase</fullName>
    </alternativeName>
</protein>
<evidence type="ECO:0000256" key="10">
    <source>
        <dbReference type="ARBA" id="ARBA00083849"/>
    </source>
</evidence>
<evidence type="ECO:0000256" key="6">
    <source>
        <dbReference type="ARBA" id="ARBA00029440"/>
    </source>
</evidence>
<evidence type="ECO:0000256" key="9">
    <source>
        <dbReference type="ARBA" id="ARBA00066530"/>
    </source>
</evidence>
<comment type="catalytic activity">
    <reaction evidence="7">
        <text>O-succinyl-L-homoserine + L-cysteine = L,L-cystathionine + succinate + H(+)</text>
        <dbReference type="Rhea" id="RHEA:20397"/>
        <dbReference type="ChEBI" id="CHEBI:15378"/>
        <dbReference type="ChEBI" id="CHEBI:30031"/>
        <dbReference type="ChEBI" id="CHEBI:35235"/>
        <dbReference type="ChEBI" id="CHEBI:57661"/>
        <dbReference type="ChEBI" id="CHEBI:58161"/>
        <dbReference type="EC" id="2.5.1.48"/>
    </reaction>
</comment>
<evidence type="ECO:0000256" key="12">
    <source>
        <dbReference type="SAM" id="MobiDB-lite"/>
    </source>
</evidence>
<evidence type="ECO:0000256" key="2">
    <source>
        <dbReference type="ARBA" id="ARBA00022605"/>
    </source>
</evidence>
<sequence length="590" mass="66265">MSLVPEPPKEVGSAVPAHTPHAVSVMFPTWQDNVYYEEGNPIVTSKMECGYPRFFIHPYIQKLCARIVTKFGKPGDSGMLFPSRKVAEGCREFMARFHPESVGAVRVVELKIASEQGPLSVYGTLFPEDAFKAAKQYWQHTGCILSSRMAEHCLNIMDANKSAAATPNIEPPMTPGKRSRYSKSNKVQSNNNNVDAAEEDHATYVEERYGRNLPIEFVDHAKVALRRRIAGIVSEHDKDTKVQDFEKATSSELESQRLIQGARGMKGLTEQDVYLYPCGMSAIYYAHQAALSILGSSRKSVCFGFPYTDTLKILQKFGPGCYFFGLGEDKDIDELEAKLKGGERILALFCEVPSNPLLKTPDMKRLRQLADDYDFMMVVDETIGNFCNVSVLPYADMVVSSLTKIFSGDCNVMGGSMVLNPNRKYYTAIKQYLNAEYEDLVWCEDALFLERNSRNFEERSKTINENAEALCDYLSTHPLVHQLCYPKFVCREYYDAVKNPEGGYGGLFSMVLQNEEQARTFYDNLQCAKGPSLGTNFTLVSPYTILAHYTELDWAAQYGVSSYLIRVSVGLESKESLLKSFKDALDAIKQ</sequence>
<dbReference type="Gene3D" id="3.40.640.10">
    <property type="entry name" value="Type I PLP-dependent aspartate aminotransferase-like (Major domain)"/>
    <property type="match status" value="1"/>
</dbReference>
<keyword evidence="2" id="KW-0028">Amino-acid biosynthesis</keyword>
<evidence type="ECO:0000256" key="11">
    <source>
        <dbReference type="RuleBase" id="RU362118"/>
    </source>
</evidence>
<dbReference type="PANTHER" id="PTHR42699">
    <property type="match status" value="1"/>
</dbReference>
<dbReference type="FunFam" id="3.40.640.10:FF:000111">
    <property type="entry name" value="Cystathionine gamma-synthase"/>
    <property type="match status" value="1"/>
</dbReference>
<comment type="cofactor">
    <cofactor evidence="1 11">
        <name>pyridoxal 5'-phosphate</name>
        <dbReference type="ChEBI" id="CHEBI:597326"/>
    </cofactor>
</comment>
<dbReference type="EMBL" id="JARTCD010000003">
    <property type="protein sequence ID" value="KAJ8662945.1"/>
    <property type="molecule type" value="Genomic_DNA"/>
</dbReference>
<dbReference type="GO" id="GO:0019346">
    <property type="term" value="P:transsulfuration"/>
    <property type="evidence" value="ECO:0007669"/>
    <property type="project" value="InterPro"/>
</dbReference>
<name>A0AAD7Y370_9FUNG</name>
<dbReference type="InterPro" id="IPR015421">
    <property type="entry name" value="PyrdxlP-dep_Trfase_major"/>
</dbReference>
<evidence type="ECO:0000256" key="8">
    <source>
        <dbReference type="ARBA" id="ARBA00058439"/>
    </source>
</evidence>
<dbReference type="Proteomes" id="UP001234581">
    <property type="component" value="Unassembled WGS sequence"/>
</dbReference>
<dbReference type="GO" id="GO:0003962">
    <property type="term" value="F:cystathionine gamma-synthase activity"/>
    <property type="evidence" value="ECO:0007669"/>
    <property type="project" value="UniProtKB-EC"/>
</dbReference>
<keyword evidence="3" id="KW-0808">Transferase</keyword>
<dbReference type="Pfam" id="PF01053">
    <property type="entry name" value="Cys_Met_Meta_PP"/>
    <property type="match status" value="1"/>
</dbReference>
<keyword evidence="5" id="KW-0486">Methionine biosynthesis</keyword>
<dbReference type="InterPro" id="IPR000277">
    <property type="entry name" value="Cys/Met-Metab_PyrdxlP-dep_enz"/>
</dbReference>
<dbReference type="AlphaFoldDB" id="A0AAD7Y370"/>
<dbReference type="SUPFAM" id="SSF53383">
    <property type="entry name" value="PLP-dependent transferases"/>
    <property type="match status" value="1"/>
</dbReference>
<keyword evidence="14" id="KW-1185">Reference proteome</keyword>
<dbReference type="Gene3D" id="3.90.1150.10">
    <property type="entry name" value="Aspartate Aminotransferase, domain 1"/>
    <property type="match status" value="1"/>
</dbReference>
<keyword evidence="4 11" id="KW-0663">Pyridoxal phosphate</keyword>
<dbReference type="GO" id="GO:0009086">
    <property type="term" value="P:methionine biosynthetic process"/>
    <property type="evidence" value="ECO:0007669"/>
    <property type="project" value="UniProtKB-KW"/>
</dbReference>
<dbReference type="InterPro" id="IPR015424">
    <property type="entry name" value="PyrdxlP-dep_Trfase"/>
</dbReference>
<evidence type="ECO:0000313" key="13">
    <source>
        <dbReference type="EMBL" id="KAJ8662945.1"/>
    </source>
</evidence>
<evidence type="ECO:0000256" key="3">
    <source>
        <dbReference type="ARBA" id="ARBA00022679"/>
    </source>
</evidence>
<gene>
    <name evidence="13" type="ORF">O0I10_001121</name>
</gene>
<comment type="function">
    <text evidence="8">Catalyzes the formation of L-cystathionine from O-succinyl-L-homoserine (OSHS) and L-cysteine, via a gamma-replacement reaction. In the absence of thiol, catalyzes gamma-elimination to form 2-oxobutanoate, succinate and ammonia.</text>
</comment>
<feature type="region of interest" description="Disordered" evidence="12">
    <location>
        <begin position="165"/>
        <end position="190"/>
    </location>
</feature>
<evidence type="ECO:0000256" key="1">
    <source>
        <dbReference type="ARBA" id="ARBA00001933"/>
    </source>
</evidence>
<evidence type="ECO:0000313" key="14">
    <source>
        <dbReference type="Proteomes" id="UP001234581"/>
    </source>
</evidence>
<dbReference type="RefSeq" id="XP_058347857.1">
    <property type="nucleotide sequence ID" value="XM_058481219.1"/>
</dbReference>
<dbReference type="InterPro" id="IPR051750">
    <property type="entry name" value="Trans-sulfuration_enzymes"/>
</dbReference>